<evidence type="ECO:0000259" key="1">
    <source>
        <dbReference type="Pfam" id="PF01609"/>
    </source>
</evidence>
<dbReference type="GO" id="GO:0006313">
    <property type="term" value="P:DNA transposition"/>
    <property type="evidence" value="ECO:0007669"/>
    <property type="project" value="InterPro"/>
</dbReference>
<organism evidence="2 3">
    <name type="scientific">Tolypothrix tenuis PCC 7101</name>
    <dbReference type="NCBI Taxonomy" id="231146"/>
    <lineage>
        <taxon>Bacteria</taxon>
        <taxon>Bacillati</taxon>
        <taxon>Cyanobacteriota</taxon>
        <taxon>Cyanophyceae</taxon>
        <taxon>Nostocales</taxon>
        <taxon>Tolypothrichaceae</taxon>
        <taxon>Tolypothrix</taxon>
    </lineage>
</organism>
<dbReference type="InterPro" id="IPR012337">
    <property type="entry name" value="RNaseH-like_sf"/>
</dbReference>
<reference evidence="2 3" key="1">
    <citation type="submission" date="2017-06" db="EMBL/GenBank/DDBJ databases">
        <title>Genome sequencing of cyanobaciteial culture collection at National Institute for Environmental Studies (NIES).</title>
        <authorList>
            <person name="Hirose Y."/>
            <person name="Shimura Y."/>
            <person name="Fujisawa T."/>
            <person name="Nakamura Y."/>
            <person name="Kawachi M."/>
        </authorList>
    </citation>
    <scope>NUCLEOTIDE SEQUENCE [LARGE SCALE GENOMIC DNA]</scope>
    <source>
        <strain evidence="2 3">NIES-37</strain>
    </source>
</reference>
<evidence type="ECO:0000313" key="2">
    <source>
        <dbReference type="EMBL" id="BAZ02090.1"/>
    </source>
</evidence>
<accession>A0A1Z4N8S2</accession>
<dbReference type="AlphaFoldDB" id="A0A1Z4N8S2"/>
<evidence type="ECO:0000313" key="3">
    <source>
        <dbReference type="Proteomes" id="UP000218785"/>
    </source>
</evidence>
<dbReference type="InterPro" id="IPR002559">
    <property type="entry name" value="Transposase_11"/>
</dbReference>
<dbReference type="PANTHER" id="PTHR37319:SF1">
    <property type="entry name" value="TRANSPOSASE TN5 DIMERISATION DOMAIN-CONTAINING PROTEIN"/>
    <property type="match status" value="1"/>
</dbReference>
<protein>
    <submittedName>
        <fullName evidence="2">Transposase</fullName>
    </submittedName>
</protein>
<feature type="domain" description="Transposase IS4-like" evidence="1">
    <location>
        <begin position="153"/>
        <end position="311"/>
    </location>
</feature>
<dbReference type="GO" id="GO:0004803">
    <property type="term" value="F:transposase activity"/>
    <property type="evidence" value="ECO:0007669"/>
    <property type="project" value="InterPro"/>
</dbReference>
<dbReference type="Gene3D" id="3.90.350.10">
    <property type="entry name" value="Transposase Inhibitor Protein From Tn5, Chain A, domain 1"/>
    <property type="match status" value="1"/>
</dbReference>
<gene>
    <name evidence="2" type="ORF">NIES37_60980</name>
</gene>
<dbReference type="InterPro" id="IPR047658">
    <property type="entry name" value="IS4-like_transpos"/>
</dbReference>
<name>A0A1Z4N8S2_9CYAN</name>
<dbReference type="SUPFAM" id="SSF53098">
    <property type="entry name" value="Ribonuclease H-like"/>
    <property type="match status" value="1"/>
</dbReference>
<dbReference type="NCBIfam" id="NF033591">
    <property type="entry name" value="transpos_IS4_2"/>
    <property type="match status" value="1"/>
</dbReference>
<keyword evidence="3" id="KW-1185">Reference proteome</keyword>
<dbReference type="Proteomes" id="UP000218785">
    <property type="component" value="Chromosome"/>
</dbReference>
<dbReference type="InterPro" id="IPR047768">
    <property type="entry name" value="Tn5p-like"/>
</dbReference>
<dbReference type="EMBL" id="AP018248">
    <property type="protein sequence ID" value="BAZ02090.1"/>
    <property type="molecule type" value="Genomic_DNA"/>
</dbReference>
<proteinExistence type="predicted"/>
<dbReference type="PANTHER" id="PTHR37319">
    <property type="entry name" value="TRANSPOSASE"/>
    <property type="match status" value="1"/>
</dbReference>
<dbReference type="KEGG" id="ttq:NIES37_60980"/>
<dbReference type="Pfam" id="PF01609">
    <property type="entry name" value="DDE_Tnp_1"/>
    <property type="match status" value="1"/>
</dbReference>
<dbReference type="GO" id="GO:0003677">
    <property type="term" value="F:DNA binding"/>
    <property type="evidence" value="ECO:0007669"/>
    <property type="project" value="InterPro"/>
</dbReference>
<sequence length="397" mass="46904">MVEKDRSIIVKKTYLLKMLPPLYQTNLENQLSEAQFLFLNLLINVLQDIKEVSLEKIANALAIPIFFESRRKKIQRFLSLPILNIQSIWFPIIETWLNQKFSENQRIYLVIDRTKWQRNNLMMISLIYDQRAIPIYWEFLSRLGNSNFDEQSKIFSQVLPLFNKYQTVVLGDREFCSVKLANWLSQQKVQFCLRLKKSEFIQYKDGIWHSLDSLGLKAGVSLFLQNIKVTKSQKVPGFNIAAKWKRKLKGWSTKEGWFILTNLTDITSAINAYKKRFDIEEMFRDFKSGGYNLEDTNVSGNRLISLILIISFAYSMSTFQGQKIKRIGVQKYVARIKEYGRVTRRHSSFYVGLYSQTWVSFIDNCWCIVQKLMILHRNKLEYYLRGMRAMELILSTF</sequence>